<dbReference type="OrthoDB" id="409362at2759"/>
<organism evidence="1">
    <name type="scientific">Cladocopium goreaui</name>
    <dbReference type="NCBI Taxonomy" id="2562237"/>
    <lineage>
        <taxon>Eukaryota</taxon>
        <taxon>Sar</taxon>
        <taxon>Alveolata</taxon>
        <taxon>Dinophyceae</taxon>
        <taxon>Suessiales</taxon>
        <taxon>Symbiodiniaceae</taxon>
        <taxon>Cladocopium</taxon>
    </lineage>
</organism>
<reference evidence="1" key="1">
    <citation type="submission" date="2022-10" db="EMBL/GenBank/DDBJ databases">
        <authorList>
            <person name="Chen Y."/>
            <person name="Dougan E. K."/>
            <person name="Chan C."/>
            <person name="Rhodes N."/>
            <person name="Thang M."/>
        </authorList>
    </citation>
    <scope>NUCLEOTIDE SEQUENCE</scope>
</reference>
<gene>
    <name evidence="1" type="ORF">C1SCF055_LOCUS15603</name>
</gene>
<proteinExistence type="predicted"/>
<reference evidence="2" key="2">
    <citation type="submission" date="2024-04" db="EMBL/GenBank/DDBJ databases">
        <authorList>
            <person name="Chen Y."/>
            <person name="Shah S."/>
            <person name="Dougan E. K."/>
            <person name="Thang M."/>
            <person name="Chan C."/>
        </authorList>
    </citation>
    <scope>NUCLEOTIDE SEQUENCE [LARGE SCALE GENOMIC DNA]</scope>
</reference>
<evidence type="ECO:0000313" key="1">
    <source>
        <dbReference type="EMBL" id="CAI3988429.1"/>
    </source>
</evidence>
<keyword evidence="4" id="KW-1185">Reference proteome</keyword>
<dbReference type="SUPFAM" id="SSF143456">
    <property type="entry name" value="VC0467-like"/>
    <property type="match status" value="1"/>
</dbReference>
<comment type="caution">
    <text evidence="1">The sequence shown here is derived from an EMBL/GenBank/DDBJ whole genome shotgun (WGS) entry which is preliminary data.</text>
</comment>
<dbReference type="AlphaFoldDB" id="A0A9P1FSZ1"/>
<sequence>MSRPELAPFRKLLRLCRHFDREPTWQLGLVGRPPRKYDWYQHRVVRTRFQVSPFAEEMVWEASGLSTQFALPGKHSGAVARACRRHFRRATAMGLPYQSEATQLLKRFEEAKKLIQDLGDWDTAETSDLQLLKSFDCGGHQQVQRGDLLLAHPMSCIRDPNFDQATVLISDVGEDYVSGFVVNKPLRNSTLQQLLSNRKGSQSSEDKDWAEAIRDHSALEKLIVWRGGPIIVGASLQRNLHWLHCFSSVRRRGV</sequence>
<dbReference type="EMBL" id="CAMXCT010001266">
    <property type="protein sequence ID" value="CAI3988429.1"/>
    <property type="molecule type" value="Genomic_DNA"/>
</dbReference>
<dbReference type="Gene3D" id="3.40.1740.10">
    <property type="entry name" value="VC0467-like"/>
    <property type="match status" value="1"/>
</dbReference>
<evidence type="ECO:0000313" key="2">
    <source>
        <dbReference type="EMBL" id="CAL1141804.1"/>
    </source>
</evidence>
<dbReference type="EMBL" id="CAMXCT020001266">
    <property type="protein sequence ID" value="CAL1141804.1"/>
    <property type="molecule type" value="Genomic_DNA"/>
</dbReference>
<name>A0A9P1FSZ1_9DINO</name>
<evidence type="ECO:0000313" key="4">
    <source>
        <dbReference type="Proteomes" id="UP001152797"/>
    </source>
</evidence>
<accession>A0A9P1FSZ1</accession>
<evidence type="ECO:0000313" key="3">
    <source>
        <dbReference type="EMBL" id="CAL4775741.1"/>
    </source>
</evidence>
<dbReference type="Proteomes" id="UP001152797">
    <property type="component" value="Unassembled WGS sequence"/>
</dbReference>
<protein>
    <submittedName>
        <fullName evidence="3">YqgE/AlgH family protein</fullName>
    </submittedName>
</protein>
<dbReference type="EMBL" id="CAMXCT030001266">
    <property type="protein sequence ID" value="CAL4775741.1"/>
    <property type="molecule type" value="Genomic_DNA"/>
</dbReference>